<comment type="caution">
    <text evidence="2">The sequence shown here is derived from an EMBL/GenBank/DDBJ whole genome shotgun (WGS) entry which is preliminary data.</text>
</comment>
<proteinExistence type="predicted"/>
<name>A0A120CXI7_HYPSL</name>
<protein>
    <submittedName>
        <fullName evidence="2">Uncharacterized protein</fullName>
    </submittedName>
</protein>
<dbReference type="AlphaFoldDB" id="A0A120CXI7"/>
<keyword evidence="1" id="KW-0732">Signal</keyword>
<sequence length="110" mass="11231">MSFAKVAATAAVALAVIGSFASGSAFADTPRAKSINLGAMNGVAYYTEEAGSFRVVATLAQREGMPIRVETLLAPGQTVVLSTAKGQSGLESVELSRQADGLTVRPVVSN</sequence>
<keyword evidence="3" id="KW-1185">Reference proteome</keyword>
<organism evidence="2 3">
    <name type="scientific">Hyphomicrobium sulfonivorans</name>
    <dbReference type="NCBI Taxonomy" id="121290"/>
    <lineage>
        <taxon>Bacteria</taxon>
        <taxon>Pseudomonadati</taxon>
        <taxon>Pseudomonadota</taxon>
        <taxon>Alphaproteobacteria</taxon>
        <taxon>Hyphomicrobiales</taxon>
        <taxon>Hyphomicrobiaceae</taxon>
        <taxon>Hyphomicrobium</taxon>
    </lineage>
</organism>
<dbReference type="EMBL" id="LMTR01000027">
    <property type="protein sequence ID" value="KWT70994.1"/>
    <property type="molecule type" value="Genomic_DNA"/>
</dbReference>
<dbReference type="Proteomes" id="UP000059074">
    <property type="component" value="Unassembled WGS sequence"/>
</dbReference>
<accession>A0A120CXI7</accession>
<feature type="signal peptide" evidence="1">
    <location>
        <begin position="1"/>
        <end position="27"/>
    </location>
</feature>
<evidence type="ECO:0000313" key="2">
    <source>
        <dbReference type="EMBL" id="KWT70994.1"/>
    </source>
</evidence>
<gene>
    <name evidence="2" type="ORF">APY04_0656</name>
</gene>
<dbReference type="OrthoDB" id="7916805at2"/>
<dbReference type="STRING" id="121290.APY04_0656"/>
<evidence type="ECO:0000313" key="3">
    <source>
        <dbReference type="Proteomes" id="UP000059074"/>
    </source>
</evidence>
<dbReference type="RefSeq" id="WP_083509453.1">
    <property type="nucleotide sequence ID" value="NZ_JAEFBX010000001.1"/>
</dbReference>
<dbReference type="PATRIC" id="fig|121290.4.peg.1128"/>
<evidence type="ECO:0000256" key="1">
    <source>
        <dbReference type="SAM" id="SignalP"/>
    </source>
</evidence>
<feature type="chain" id="PRO_5007164002" evidence="1">
    <location>
        <begin position="28"/>
        <end position="110"/>
    </location>
</feature>
<reference evidence="2 3" key="1">
    <citation type="submission" date="2015-10" db="EMBL/GenBank/DDBJ databases">
        <title>Transcriptomic analysis of a linuron degrading triple-species bacterial consortium.</title>
        <authorList>
            <person name="Albers P."/>
        </authorList>
    </citation>
    <scope>NUCLEOTIDE SEQUENCE [LARGE SCALE GENOMIC DNA]</scope>
    <source>
        <strain evidence="2 3">WDL6</strain>
    </source>
</reference>